<accession>A0A848CFP5</accession>
<sequence>MPVKEDVDGLSFVFPTGWKTTKFDDLTFYRNHFLKMHDGIKAVDIVAISPNGATLWLIEVKDFRRKRREKSLPLYEEIWQKVFATLAALLPTSVNASTDREQQFAKFALKVSKVRVVFQGEQPRKPSKLFPQSFTPADLQKKFKMIFKAIDPHALVVSSQDMPSQIPWTVQP</sequence>
<evidence type="ECO:0000313" key="2">
    <source>
        <dbReference type="Proteomes" id="UP000522333"/>
    </source>
</evidence>
<reference evidence="1 2" key="1">
    <citation type="submission" date="2020-04" db="EMBL/GenBank/DDBJ databases">
        <authorList>
            <person name="Hitch T.C.A."/>
            <person name="Wylensek D."/>
            <person name="Clavel T."/>
        </authorList>
    </citation>
    <scope>NUCLEOTIDE SEQUENCE [LARGE SCALE GENOMIC DNA]</scope>
    <source>
        <strain evidence="1 2">PG-251-APC-1</strain>
    </source>
</reference>
<dbReference type="EMBL" id="JABAFY010000020">
    <property type="protein sequence ID" value="NME52226.1"/>
    <property type="molecule type" value="Genomic_DNA"/>
</dbReference>
<gene>
    <name evidence="1" type="ORF">HF854_06730</name>
</gene>
<dbReference type="Proteomes" id="UP000522333">
    <property type="component" value="Unassembled WGS sequence"/>
</dbReference>
<comment type="caution">
    <text evidence="1">The sequence shown here is derived from an EMBL/GenBank/DDBJ whole genome shotgun (WGS) entry which is preliminary data.</text>
</comment>
<proteinExistence type="predicted"/>
<evidence type="ECO:0008006" key="3">
    <source>
        <dbReference type="Google" id="ProtNLM"/>
    </source>
</evidence>
<protein>
    <recommendedName>
        <fullName evidence="3">Cysteinyl-tRNA synthetase</fullName>
    </recommendedName>
</protein>
<name>A0A848CFP5_9BACT</name>
<evidence type="ECO:0000313" key="1">
    <source>
        <dbReference type="EMBL" id="NME52226.1"/>
    </source>
</evidence>
<dbReference type="RefSeq" id="WP_168935606.1">
    <property type="nucleotide sequence ID" value="NZ_JABAFY010000020.1"/>
</dbReference>
<dbReference type="AlphaFoldDB" id="A0A848CFP5"/>
<organism evidence="1 2">
    <name type="scientific">Desulfovibrio piger</name>
    <dbReference type="NCBI Taxonomy" id="901"/>
    <lineage>
        <taxon>Bacteria</taxon>
        <taxon>Pseudomonadati</taxon>
        <taxon>Thermodesulfobacteriota</taxon>
        <taxon>Desulfovibrionia</taxon>
        <taxon>Desulfovibrionales</taxon>
        <taxon>Desulfovibrionaceae</taxon>
        <taxon>Desulfovibrio</taxon>
    </lineage>
</organism>